<dbReference type="Proteomes" id="UP000325797">
    <property type="component" value="Chromosome"/>
</dbReference>
<organism evidence="2 3">
    <name type="scientific">Hypericibacter adhaerens</name>
    <dbReference type="NCBI Taxonomy" id="2602016"/>
    <lineage>
        <taxon>Bacteria</taxon>
        <taxon>Pseudomonadati</taxon>
        <taxon>Pseudomonadota</taxon>
        <taxon>Alphaproteobacteria</taxon>
        <taxon>Rhodospirillales</taxon>
        <taxon>Dongiaceae</taxon>
        <taxon>Hypericibacter</taxon>
    </lineage>
</organism>
<gene>
    <name evidence="2" type="ORF">FRZ61_39140</name>
</gene>
<dbReference type="PANTHER" id="PTHR42686">
    <property type="entry name" value="GH17980P-RELATED"/>
    <property type="match status" value="1"/>
</dbReference>
<dbReference type="InterPro" id="IPR023393">
    <property type="entry name" value="START-like_dom_sf"/>
</dbReference>
<dbReference type="Pfam" id="PF10604">
    <property type="entry name" value="Polyketide_cyc2"/>
    <property type="match status" value="1"/>
</dbReference>
<dbReference type="InterPro" id="IPR023210">
    <property type="entry name" value="NADP_OxRdtase_dom"/>
</dbReference>
<dbReference type="Gene3D" id="3.30.530.20">
    <property type="match status" value="1"/>
</dbReference>
<dbReference type="CDD" id="cd07821">
    <property type="entry name" value="PYR_PYL_RCAR_like"/>
    <property type="match status" value="1"/>
</dbReference>
<reference evidence="2 3" key="1">
    <citation type="submission" date="2019-08" db="EMBL/GenBank/DDBJ databases">
        <title>Hyperibacter terrae gen. nov., sp. nov. and Hyperibacter viscosus sp. nov., two new members in the family Rhodospirillaceae isolated from the rhizosphere of Hypericum perforatum.</title>
        <authorList>
            <person name="Noviana Z."/>
        </authorList>
    </citation>
    <scope>NUCLEOTIDE SEQUENCE [LARGE SCALE GENOMIC DNA]</scope>
    <source>
        <strain evidence="2 3">R5959</strain>
    </source>
</reference>
<dbReference type="KEGG" id="hadh:FRZ61_39140"/>
<dbReference type="GO" id="GO:0005829">
    <property type="term" value="C:cytosol"/>
    <property type="evidence" value="ECO:0007669"/>
    <property type="project" value="TreeGrafter"/>
</dbReference>
<evidence type="ECO:0000259" key="1">
    <source>
        <dbReference type="Pfam" id="PF00248"/>
    </source>
</evidence>
<evidence type="ECO:0000313" key="2">
    <source>
        <dbReference type="EMBL" id="QEX23973.1"/>
    </source>
</evidence>
<protein>
    <recommendedName>
        <fullName evidence="1">NADP-dependent oxidoreductase domain-containing protein</fullName>
    </recommendedName>
</protein>
<keyword evidence="3" id="KW-1185">Reference proteome</keyword>
<dbReference type="SUPFAM" id="SSF51430">
    <property type="entry name" value="NAD(P)-linked oxidoreductase"/>
    <property type="match status" value="1"/>
</dbReference>
<feature type="domain" description="NADP-dependent oxidoreductase" evidence="1">
    <location>
        <begin position="11"/>
        <end position="322"/>
    </location>
</feature>
<dbReference type="Gene3D" id="3.20.20.100">
    <property type="entry name" value="NADP-dependent oxidoreductase domain"/>
    <property type="match status" value="1"/>
</dbReference>
<dbReference type="InterPro" id="IPR036812">
    <property type="entry name" value="NAD(P)_OxRdtase_dom_sf"/>
</dbReference>
<proteinExistence type="predicted"/>
<accession>A0A5J6N5M4</accession>
<dbReference type="PANTHER" id="PTHR42686:SF1">
    <property type="entry name" value="GH17980P-RELATED"/>
    <property type="match status" value="1"/>
</dbReference>
<dbReference type="RefSeq" id="WP_151119296.1">
    <property type="nucleotide sequence ID" value="NZ_CP042582.1"/>
</dbReference>
<dbReference type="OrthoDB" id="9768851at2"/>
<dbReference type="GO" id="GO:0016491">
    <property type="term" value="F:oxidoreductase activity"/>
    <property type="evidence" value="ECO:0007669"/>
    <property type="project" value="InterPro"/>
</dbReference>
<name>A0A5J6N5M4_9PROT</name>
<evidence type="ECO:0000313" key="3">
    <source>
        <dbReference type="Proteomes" id="UP000325797"/>
    </source>
</evidence>
<dbReference type="CDD" id="cd19152">
    <property type="entry name" value="AKR_AKR15A"/>
    <property type="match status" value="1"/>
</dbReference>
<dbReference type="AlphaFoldDB" id="A0A5J6N5M4"/>
<dbReference type="Pfam" id="PF00248">
    <property type="entry name" value="Aldo_ket_red"/>
    <property type="match status" value="1"/>
</dbReference>
<dbReference type="InterPro" id="IPR020471">
    <property type="entry name" value="AKR"/>
</dbReference>
<dbReference type="SUPFAM" id="SSF55961">
    <property type="entry name" value="Bet v1-like"/>
    <property type="match status" value="1"/>
</dbReference>
<dbReference type="InterPro" id="IPR019587">
    <property type="entry name" value="Polyketide_cyclase/dehydratase"/>
</dbReference>
<dbReference type="EMBL" id="CP042582">
    <property type="protein sequence ID" value="QEX23973.1"/>
    <property type="molecule type" value="Genomic_DNA"/>
</dbReference>
<sequence>MTIRGSLLNGPLGFGAAPLGNMFRNIPEDEAIATVEAAWQQGTRYFDTAPFYGAGLSEMRLGKALARHKRDDYVLSTKVGRLILDEVEAGRRSFGEKGAIFEFGRPNRIVYDYSEKGALKSIEDSLKRLGVDRLDFVWIHDIAQDFHGDGWLAQFEIARTGAFRALSRLRDEGVTKGWGLGVNRIEPVELMLGLSETRPNGTLLAGRYTLLDHEPALQRLMPAAEAKGVDIVIGGPYSSGVLAGGKHFEYAEATPAILARVEKIKALTERYKVPIKAAALQFSLAHPAAAAVIPGASKPERIKEDHAALEAVIPDDFWREMRQERLVSADAPLPIDRQKEVSRAAKASATMEIPASPDRVWQLIGGFNSLPDWLPYIPKSEVSEGGRVRRLANPDGEAIVERLEAFDNAARSYSYSILQAPFPVTGYFSTLRVKAMNGGKGACVEWSGRFTPHGVSDQEASRLFQGIYEDGLKALAAEFATQR</sequence>